<dbReference type="GO" id="GO:0030170">
    <property type="term" value="F:pyridoxal phosphate binding"/>
    <property type="evidence" value="ECO:0007669"/>
    <property type="project" value="InterPro"/>
</dbReference>
<dbReference type="EC" id="2.6.1.-" evidence="6"/>
<dbReference type="OrthoDB" id="3224382at2"/>
<comment type="cofactor">
    <cofactor evidence="1 6">
        <name>pyridoxal 5'-phosphate</name>
        <dbReference type="ChEBI" id="CHEBI:597326"/>
    </cofactor>
</comment>
<keyword evidence="9" id="KW-1185">Reference proteome</keyword>
<dbReference type="EMBL" id="SATR01000055">
    <property type="protein sequence ID" value="TFH89603.1"/>
    <property type="molecule type" value="Genomic_DNA"/>
</dbReference>
<dbReference type="InterPro" id="IPR004838">
    <property type="entry name" value="NHTrfase_class1_PyrdxlP-BS"/>
</dbReference>
<dbReference type="GO" id="GO:0006520">
    <property type="term" value="P:amino acid metabolic process"/>
    <property type="evidence" value="ECO:0007669"/>
    <property type="project" value="InterPro"/>
</dbReference>
<dbReference type="AlphaFoldDB" id="A0A4Y8WAH0"/>
<keyword evidence="4 6" id="KW-0808">Transferase</keyword>
<dbReference type="InterPro" id="IPR015424">
    <property type="entry name" value="PyrdxlP-dep_Trfase"/>
</dbReference>
<evidence type="ECO:0000256" key="1">
    <source>
        <dbReference type="ARBA" id="ARBA00001933"/>
    </source>
</evidence>
<keyword evidence="3 6" id="KW-0032">Aminotransferase</keyword>
<feature type="domain" description="Aminotransferase class I/classII large" evidence="7">
    <location>
        <begin position="27"/>
        <end position="395"/>
    </location>
</feature>
<dbReference type="GO" id="GO:0008483">
    <property type="term" value="F:transaminase activity"/>
    <property type="evidence" value="ECO:0007669"/>
    <property type="project" value="UniProtKB-KW"/>
</dbReference>
<dbReference type="InterPro" id="IPR050596">
    <property type="entry name" value="AspAT/PAT-like"/>
</dbReference>
<evidence type="ECO:0000256" key="2">
    <source>
        <dbReference type="ARBA" id="ARBA00007441"/>
    </source>
</evidence>
<protein>
    <recommendedName>
        <fullName evidence="6">Aminotransferase</fullName>
        <ecNumber evidence="6">2.6.1.-</ecNumber>
    </recommendedName>
</protein>
<evidence type="ECO:0000256" key="6">
    <source>
        <dbReference type="RuleBase" id="RU000481"/>
    </source>
</evidence>
<dbReference type="Pfam" id="PF00155">
    <property type="entry name" value="Aminotran_1_2"/>
    <property type="match status" value="1"/>
</dbReference>
<dbReference type="RefSeq" id="WP_134837258.1">
    <property type="nucleotide sequence ID" value="NZ_SATR01000055.1"/>
</dbReference>
<dbReference type="Gene3D" id="3.40.640.10">
    <property type="entry name" value="Type I PLP-dependent aspartate aminotransferase-like (Major domain)"/>
    <property type="match status" value="1"/>
</dbReference>
<comment type="caution">
    <text evidence="8">The sequence shown here is derived from an EMBL/GenBank/DDBJ whole genome shotgun (WGS) entry which is preliminary data.</text>
</comment>
<evidence type="ECO:0000259" key="7">
    <source>
        <dbReference type="Pfam" id="PF00155"/>
    </source>
</evidence>
<evidence type="ECO:0000256" key="5">
    <source>
        <dbReference type="ARBA" id="ARBA00022898"/>
    </source>
</evidence>
<dbReference type="InterPro" id="IPR015421">
    <property type="entry name" value="PyrdxlP-dep_Trfase_major"/>
</dbReference>
<dbReference type="InterPro" id="IPR004839">
    <property type="entry name" value="Aminotransferase_I/II_large"/>
</dbReference>
<sequence>MLNKKITELAEYASKSISRKAKELGDVCALSFGEPYFGPPESAKAAIEKNLNYDAYVATLKRYEDPRGSLELRQEISRWYADNYGISVCPDSEILVTHGGVEAITLSVMCTTSAGDNVLVSDPSYMLYSRNITVLERSVEPLRRGPNSHEYQAALKDKNTSSSQPNLMIINSPENPSGYVLSEEDWQAVADYAEQNQTWVLHDEVYDSMAFERPHLPAVTNDKLRERTIMINSFSKKFGLPGLRIGWMVAPAELIDQAAKLHDYMYLGVGILNEKTAIAVLQSETAEWLETNCDEIRDRANIAVTTLTKDLGFNWCRSPLGAMFLFPEVSGLYERIPQKYKDEFNSKGEAVANYLLLEKGVATVPGNVYGEDSANYIRLVLCTPRDEFDLAMERLASC</sequence>
<accession>A0A4Y8WAH0</accession>
<dbReference type="PANTHER" id="PTHR46383:SF1">
    <property type="entry name" value="ASPARTATE AMINOTRANSFERASE"/>
    <property type="match status" value="1"/>
</dbReference>
<dbReference type="CDD" id="cd00609">
    <property type="entry name" value="AAT_like"/>
    <property type="match status" value="1"/>
</dbReference>
<organism evidence="8 9">
    <name type="scientific">Vibrio ouci</name>
    <dbReference type="NCBI Taxonomy" id="2499078"/>
    <lineage>
        <taxon>Bacteria</taxon>
        <taxon>Pseudomonadati</taxon>
        <taxon>Pseudomonadota</taxon>
        <taxon>Gammaproteobacteria</taxon>
        <taxon>Vibrionales</taxon>
        <taxon>Vibrionaceae</taxon>
        <taxon>Vibrio</taxon>
    </lineage>
</organism>
<keyword evidence="5" id="KW-0663">Pyridoxal phosphate</keyword>
<evidence type="ECO:0000313" key="8">
    <source>
        <dbReference type="EMBL" id="TFH89603.1"/>
    </source>
</evidence>
<dbReference type="Proteomes" id="UP000297753">
    <property type="component" value="Unassembled WGS sequence"/>
</dbReference>
<comment type="similarity">
    <text evidence="2 6">Belongs to the class-I pyridoxal-phosphate-dependent aminotransferase family.</text>
</comment>
<reference evidence="8 9" key="1">
    <citation type="submission" date="2019-01" db="EMBL/GenBank/DDBJ databases">
        <title>Vibrio BEI176 sp. nov, a marine bacterium isolated from China: eastern marignal seas.</title>
        <authorList>
            <person name="Li B."/>
        </authorList>
    </citation>
    <scope>NUCLEOTIDE SEQUENCE [LARGE SCALE GENOMIC DNA]</scope>
    <source>
        <strain evidence="8 9">BEI176</strain>
    </source>
</reference>
<dbReference type="SUPFAM" id="SSF53383">
    <property type="entry name" value="PLP-dependent transferases"/>
    <property type="match status" value="1"/>
</dbReference>
<evidence type="ECO:0000256" key="3">
    <source>
        <dbReference type="ARBA" id="ARBA00022576"/>
    </source>
</evidence>
<name>A0A4Y8WAH0_9VIBR</name>
<evidence type="ECO:0000313" key="9">
    <source>
        <dbReference type="Proteomes" id="UP000297753"/>
    </source>
</evidence>
<evidence type="ECO:0000256" key="4">
    <source>
        <dbReference type="ARBA" id="ARBA00022679"/>
    </source>
</evidence>
<dbReference type="PROSITE" id="PS00105">
    <property type="entry name" value="AA_TRANSFER_CLASS_1"/>
    <property type="match status" value="1"/>
</dbReference>
<gene>
    <name evidence="8" type="ORF">ELS82_21370</name>
</gene>
<proteinExistence type="inferred from homology"/>
<dbReference type="PANTHER" id="PTHR46383">
    <property type="entry name" value="ASPARTATE AMINOTRANSFERASE"/>
    <property type="match status" value="1"/>
</dbReference>